<dbReference type="PANTHER" id="PTHR33833:SF3">
    <property type="entry name" value="YCF49-LIKE PROTEIN"/>
    <property type="match status" value="1"/>
</dbReference>
<dbReference type="EMBL" id="OX459119">
    <property type="protein sequence ID" value="CAI9093852.1"/>
    <property type="molecule type" value="Genomic_DNA"/>
</dbReference>
<dbReference type="Pfam" id="PF10693">
    <property type="entry name" value="DUF2499"/>
    <property type="match status" value="1"/>
</dbReference>
<proteinExistence type="predicted"/>
<organism evidence="1 2">
    <name type="scientific">Oldenlandia corymbosa var. corymbosa</name>
    <dbReference type="NCBI Taxonomy" id="529605"/>
    <lineage>
        <taxon>Eukaryota</taxon>
        <taxon>Viridiplantae</taxon>
        <taxon>Streptophyta</taxon>
        <taxon>Embryophyta</taxon>
        <taxon>Tracheophyta</taxon>
        <taxon>Spermatophyta</taxon>
        <taxon>Magnoliopsida</taxon>
        <taxon>eudicotyledons</taxon>
        <taxon>Gunneridae</taxon>
        <taxon>Pentapetalae</taxon>
        <taxon>asterids</taxon>
        <taxon>lamiids</taxon>
        <taxon>Gentianales</taxon>
        <taxon>Rubiaceae</taxon>
        <taxon>Rubioideae</taxon>
        <taxon>Spermacoceae</taxon>
        <taxon>Hedyotis-Oldenlandia complex</taxon>
        <taxon>Oldenlandia</taxon>
    </lineage>
</organism>
<dbReference type="Proteomes" id="UP001161247">
    <property type="component" value="Chromosome 2"/>
</dbReference>
<dbReference type="PANTHER" id="PTHR33833">
    <property type="entry name" value="NUCLEOLAR-LIKE PROTEIN-RELATED"/>
    <property type="match status" value="1"/>
</dbReference>
<name>A0AAV1CGZ5_OLDCO</name>
<gene>
    <name evidence="1" type="ORF">OLC1_LOCUS5168</name>
</gene>
<dbReference type="AlphaFoldDB" id="A0AAV1CGZ5"/>
<accession>A0AAV1CGZ5</accession>
<evidence type="ECO:0000313" key="2">
    <source>
        <dbReference type="Proteomes" id="UP001161247"/>
    </source>
</evidence>
<evidence type="ECO:0000313" key="1">
    <source>
        <dbReference type="EMBL" id="CAI9093852.1"/>
    </source>
</evidence>
<protein>
    <submittedName>
        <fullName evidence="1">OLC1v1029441C1</fullName>
    </submittedName>
</protein>
<reference evidence="1" key="1">
    <citation type="submission" date="2023-03" db="EMBL/GenBank/DDBJ databases">
        <authorList>
            <person name="Julca I."/>
        </authorList>
    </citation>
    <scope>NUCLEOTIDE SEQUENCE</scope>
</reference>
<keyword evidence="2" id="KW-1185">Reference proteome</keyword>
<dbReference type="InterPro" id="IPR019634">
    <property type="entry name" value="Uncharacterised_Ycf49"/>
</dbReference>
<sequence>MAIFTLLSPLRPLTTCKSIQTRVLSQRFHLSVTNCREPPKQITYGVSFDPKLTATLLGTASLALTTTLLGSSCAAAELPSVIASSLQFNEPANALSLPTWAVHVSSVVEWITAMVLVWQYGEKTGNESWKGLSWGMGTQSVTLSESVVRFVGWKAIFRGLRACVMVVS</sequence>